<accession>A0A918NWU6</accession>
<feature type="region of interest" description="Disordered" evidence="1">
    <location>
        <begin position="150"/>
        <end position="180"/>
    </location>
</feature>
<evidence type="ECO:0000256" key="1">
    <source>
        <dbReference type="SAM" id="MobiDB-lite"/>
    </source>
</evidence>
<dbReference type="Proteomes" id="UP000619244">
    <property type="component" value="Unassembled WGS sequence"/>
</dbReference>
<reference evidence="2" key="2">
    <citation type="submission" date="2020-09" db="EMBL/GenBank/DDBJ databases">
        <authorList>
            <person name="Sun Q."/>
            <person name="Ohkuma M."/>
        </authorList>
    </citation>
    <scope>NUCLEOTIDE SEQUENCE</scope>
    <source>
        <strain evidence="2">JCM 4790</strain>
    </source>
</reference>
<organism evidence="2 3">
    <name type="scientific">Streptomyces minutiscleroticus</name>
    <dbReference type="NCBI Taxonomy" id="68238"/>
    <lineage>
        <taxon>Bacteria</taxon>
        <taxon>Bacillati</taxon>
        <taxon>Actinomycetota</taxon>
        <taxon>Actinomycetes</taxon>
        <taxon>Kitasatosporales</taxon>
        <taxon>Streptomycetaceae</taxon>
        <taxon>Streptomyces</taxon>
    </lineage>
</organism>
<feature type="compositionally biased region" description="Basic and acidic residues" evidence="1">
    <location>
        <begin position="169"/>
        <end position="180"/>
    </location>
</feature>
<evidence type="ECO:0000313" key="2">
    <source>
        <dbReference type="EMBL" id="GGY00814.1"/>
    </source>
</evidence>
<comment type="caution">
    <text evidence="2">The sequence shown here is derived from an EMBL/GenBank/DDBJ whole genome shotgun (WGS) entry which is preliminary data.</text>
</comment>
<dbReference type="AlphaFoldDB" id="A0A918NWU6"/>
<feature type="region of interest" description="Disordered" evidence="1">
    <location>
        <begin position="87"/>
        <end position="123"/>
    </location>
</feature>
<reference evidence="2" key="1">
    <citation type="journal article" date="2014" name="Int. J. Syst. Evol. Microbiol.">
        <title>Complete genome sequence of Corynebacterium casei LMG S-19264T (=DSM 44701T), isolated from a smear-ripened cheese.</title>
        <authorList>
            <consortium name="US DOE Joint Genome Institute (JGI-PGF)"/>
            <person name="Walter F."/>
            <person name="Albersmeier A."/>
            <person name="Kalinowski J."/>
            <person name="Ruckert C."/>
        </authorList>
    </citation>
    <scope>NUCLEOTIDE SEQUENCE</scope>
    <source>
        <strain evidence="2">JCM 4790</strain>
    </source>
</reference>
<dbReference type="RefSeq" id="WP_190193769.1">
    <property type="nucleotide sequence ID" value="NZ_BMVU01000044.1"/>
</dbReference>
<evidence type="ECO:0000313" key="3">
    <source>
        <dbReference type="Proteomes" id="UP000619244"/>
    </source>
</evidence>
<keyword evidence="3" id="KW-1185">Reference proteome</keyword>
<proteinExistence type="predicted"/>
<name>A0A918NWU6_9ACTN</name>
<sequence>MFHQGLRRLQIAVVQRGSRVKGDARRFPEVAPDQADGAAGPGQLGQVVLGAVQLGVDGDAQVAVAAGQFAVHGEDGVDGGRAVRAEDDVAVPPPGGGRDPPGVLHGQLAGEGQPRLRQAEADPVGAAVVREQCQVLPDGPLDLRRTAALLPAREPGGHPMPFGPQRLDPLQDRVRSGAGT</sequence>
<dbReference type="EMBL" id="BMVU01000044">
    <property type="protein sequence ID" value="GGY00814.1"/>
    <property type="molecule type" value="Genomic_DNA"/>
</dbReference>
<protein>
    <submittedName>
        <fullName evidence="2">Uncharacterized protein</fullName>
    </submittedName>
</protein>
<gene>
    <name evidence="2" type="ORF">GCM10010358_63420</name>
</gene>